<protein>
    <submittedName>
        <fullName evidence="8">Major facilitator superfamily MFS_1</fullName>
    </submittedName>
</protein>
<evidence type="ECO:0000313" key="8">
    <source>
        <dbReference type="EMBL" id="ADH66609.1"/>
    </source>
</evidence>
<feature type="transmembrane region" description="Helical" evidence="6">
    <location>
        <begin position="145"/>
        <end position="167"/>
    </location>
</feature>
<dbReference type="InterPro" id="IPR020846">
    <property type="entry name" value="MFS_dom"/>
</dbReference>
<dbReference type="Pfam" id="PF07690">
    <property type="entry name" value="MFS_1"/>
    <property type="match status" value="1"/>
</dbReference>
<dbReference type="STRING" id="446468.Ndas_1168"/>
<evidence type="ECO:0000259" key="7">
    <source>
        <dbReference type="PROSITE" id="PS50850"/>
    </source>
</evidence>
<dbReference type="KEGG" id="nda:Ndas_1168"/>
<feature type="transmembrane region" description="Helical" evidence="6">
    <location>
        <begin position="238"/>
        <end position="258"/>
    </location>
</feature>
<organism evidence="8 9">
    <name type="scientific">Nocardiopsis dassonvillei (strain ATCC 23218 / DSM 43111 / CIP 107115 / JCM 7437 / KCTC 9190 / NBRC 14626 / NCTC 10488 / NRRL B-5397 / IMRU 509)</name>
    <name type="common">Actinomadura dassonvillei</name>
    <dbReference type="NCBI Taxonomy" id="446468"/>
    <lineage>
        <taxon>Bacteria</taxon>
        <taxon>Bacillati</taxon>
        <taxon>Actinomycetota</taxon>
        <taxon>Actinomycetes</taxon>
        <taxon>Streptosporangiales</taxon>
        <taxon>Nocardiopsidaceae</taxon>
        <taxon>Nocardiopsis</taxon>
    </lineage>
</organism>
<keyword evidence="3 6" id="KW-1133">Transmembrane helix</keyword>
<evidence type="ECO:0000256" key="2">
    <source>
        <dbReference type="ARBA" id="ARBA00022692"/>
    </source>
</evidence>
<dbReference type="eggNOG" id="COG2271">
    <property type="taxonomic scope" value="Bacteria"/>
</dbReference>
<accession>D7B1Y8</accession>
<dbReference type="GO" id="GO:0022857">
    <property type="term" value="F:transmembrane transporter activity"/>
    <property type="evidence" value="ECO:0007669"/>
    <property type="project" value="InterPro"/>
</dbReference>
<evidence type="ECO:0000256" key="6">
    <source>
        <dbReference type="SAM" id="Phobius"/>
    </source>
</evidence>
<dbReference type="EMBL" id="CP002040">
    <property type="protein sequence ID" value="ADH66609.1"/>
    <property type="molecule type" value="Genomic_DNA"/>
</dbReference>
<feature type="transmembrane region" description="Helical" evidence="6">
    <location>
        <begin position="270"/>
        <end position="290"/>
    </location>
</feature>
<evidence type="ECO:0000256" key="3">
    <source>
        <dbReference type="ARBA" id="ARBA00022989"/>
    </source>
</evidence>
<dbReference type="InterPro" id="IPR036259">
    <property type="entry name" value="MFS_trans_sf"/>
</dbReference>
<dbReference type="GO" id="GO:0005886">
    <property type="term" value="C:plasma membrane"/>
    <property type="evidence" value="ECO:0007669"/>
    <property type="project" value="UniProtKB-SubCell"/>
</dbReference>
<feature type="transmembrane region" description="Helical" evidence="6">
    <location>
        <begin position="390"/>
        <end position="408"/>
    </location>
</feature>
<comment type="subcellular location">
    <subcellularLocation>
        <location evidence="1">Cell membrane</location>
        <topology evidence="1">Multi-pass membrane protein</topology>
    </subcellularLocation>
</comment>
<feature type="region of interest" description="Disordered" evidence="5">
    <location>
        <begin position="176"/>
        <end position="223"/>
    </location>
</feature>
<dbReference type="InterPro" id="IPR011701">
    <property type="entry name" value="MFS"/>
</dbReference>
<dbReference type="InterPro" id="IPR052952">
    <property type="entry name" value="MFS-Transporter"/>
</dbReference>
<dbReference type="HOGENOM" id="CLU_001265_58_1_11"/>
<evidence type="ECO:0000313" key="9">
    <source>
        <dbReference type="Proteomes" id="UP000002219"/>
    </source>
</evidence>
<feature type="transmembrane region" description="Helical" evidence="6">
    <location>
        <begin position="34"/>
        <end position="54"/>
    </location>
</feature>
<sequence length="417" mass="42242">MVAQVASVSAMFGVPVVLPQLREAFGVTTAQAGMLAGLPSLGLLLTLLVWGLVIDRFGERPTMALSLVLTACALGLLWAVSGLWGAVAVLLLVGAVGGPVNAASGRLVLSWFSERERGLAMGVRQSALPLGVGLSALALPWAAGAWGFVGAMTLPAVLALLAVPFVLAMPASAPGRPPAPGAAGDTAAGDTASADAADDAARTEAPAGEDAADTSGGAARPAAGSPYRHGHIWRVHGVSMLLGVPQIALMTYAVIYLVQEQGWSPPAAGAVVAVAQVPGAAGRLLLGVWSDRTGDRMRPVRWLAVVSGVCLVLLAALPGAWAWTAVPLLLACLVLTMWHNGLTFTAVAETAGTPWAGRALAAQNWLQAVSTTLTPVLMAAVITLAGLPSVFAVSALFSAAAVAVVPVARGRQEKWGV</sequence>
<keyword evidence="4 6" id="KW-0472">Membrane</keyword>
<feature type="domain" description="Major facilitator superfamily (MFS) profile" evidence="7">
    <location>
        <begin position="1"/>
        <end position="413"/>
    </location>
</feature>
<evidence type="ECO:0000256" key="4">
    <source>
        <dbReference type="ARBA" id="ARBA00023136"/>
    </source>
</evidence>
<gene>
    <name evidence="8" type="ordered locus">Ndas_1168</name>
</gene>
<dbReference type="PANTHER" id="PTHR23527:SF1">
    <property type="entry name" value="BLL3282 PROTEIN"/>
    <property type="match status" value="1"/>
</dbReference>
<dbReference type="SUPFAM" id="SSF103473">
    <property type="entry name" value="MFS general substrate transporter"/>
    <property type="match status" value="1"/>
</dbReference>
<reference evidence="8 9" key="1">
    <citation type="journal article" date="2010" name="Stand. Genomic Sci.">
        <title>Complete genome sequence of Nocardiopsis dassonvillei type strain (IMRU 509).</title>
        <authorList>
            <person name="Sun H."/>
            <person name="Lapidus A."/>
            <person name="Nolan M."/>
            <person name="Lucas S."/>
            <person name="Del Rio T.G."/>
            <person name="Tice H."/>
            <person name="Cheng J.F."/>
            <person name="Tapia R."/>
            <person name="Han C."/>
            <person name="Goodwin L."/>
            <person name="Pitluck S."/>
            <person name="Pagani I."/>
            <person name="Ivanova N."/>
            <person name="Mavromatis K."/>
            <person name="Mikhailova N."/>
            <person name="Pati A."/>
            <person name="Chen A."/>
            <person name="Palaniappan K."/>
            <person name="Land M."/>
            <person name="Hauser L."/>
            <person name="Chang Y.J."/>
            <person name="Jeffries C.D."/>
            <person name="Djao O.D."/>
            <person name="Rohde M."/>
            <person name="Sikorski J."/>
            <person name="Goker M."/>
            <person name="Woyke T."/>
            <person name="Bristow J."/>
            <person name="Eisen J.A."/>
            <person name="Markowitz V."/>
            <person name="Hugenholtz P."/>
            <person name="Kyrpides N.C."/>
            <person name="Klenk H.P."/>
        </authorList>
    </citation>
    <scope>NUCLEOTIDE SEQUENCE [LARGE SCALE GENOMIC DNA]</scope>
    <source>
        <strain evidence="9">ATCC 23218 / DSM 43111 / CIP 107115 / JCM 7437 / KCTC 9190 / NBRC 14626 / NCTC 10488 / NRRL B-5397 / IMRU 509</strain>
    </source>
</reference>
<dbReference type="AlphaFoldDB" id="D7B1Y8"/>
<dbReference type="Gene3D" id="1.20.1250.20">
    <property type="entry name" value="MFS general substrate transporter like domains"/>
    <property type="match status" value="2"/>
</dbReference>
<evidence type="ECO:0000256" key="1">
    <source>
        <dbReference type="ARBA" id="ARBA00004651"/>
    </source>
</evidence>
<keyword evidence="9" id="KW-1185">Reference proteome</keyword>
<proteinExistence type="predicted"/>
<feature type="transmembrane region" description="Helical" evidence="6">
    <location>
        <begin position="302"/>
        <end position="322"/>
    </location>
</feature>
<name>D7B1Y8_NOCDD</name>
<keyword evidence="2 6" id="KW-0812">Transmembrane</keyword>
<evidence type="ECO:0000256" key="5">
    <source>
        <dbReference type="SAM" id="MobiDB-lite"/>
    </source>
</evidence>
<dbReference type="PANTHER" id="PTHR23527">
    <property type="entry name" value="BLL3282 PROTEIN"/>
    <property type="match status" value="1"/>
</dbReference>
<dbReference type="PROSITE" id="PS50850">
    <property type="entry name" value="MFS"/>
    <property type="match status" value="1"/>
</dbReference>
<feature type="compositionally biased region" description="Low complexity" evidence="5">
    <location>
        <begin position="181"/>
        <end position="195"/>
    </location>
</feature>
<dbReference type="Proteomes" id="UP000002219">
    <property type="component" value="Chromosome 1"/>
</dbReference>